<accession>A0A9N8ZKW7</accession>
<proteinExistence type="predicted"/>
<reference evidence="5" key="1">
    <citation type="submission" date="2021-06" db="EMBL/GenBank/DDBJ databases">
        <authorList>
            <person name="Kallberg Y."/>
            <person name="Tangrot J."/>
            <person name="Rosling A."/>
        </authorList>
    </citation>
    <scope>NUCLEOTIDE SEQUENCE</scope>
    <source>
        <strain evidence="5">IA702</strain>
    </source>
</reference>
<organism evidence="5 6">
    <name type="scientific">Paraglomus occultum</name>
    <dbReference type="NCBI Taxonomy" id="144539"/>
    <lineage>
        <taxon>Eukaryota</taxon>
        <taxon>Fungi</taxon>
        <taxon>Fungi incertae sedis</taxon>
        <taxon>Mucoromycota</taxon>
        <taxon>Glomeromycotina</taxon>
        <taxon>Glomeromycetes</taxon>
        <taxon>Paraglomerales</taxon>
        <taxon>Paraglomeraceae</taxon>
        <taxon>Paraglomus</taxon>
    </lineage>
</organism>
<evidence type="ECO:0000313" key="5">
    <source>
        <dbReference type="EMBL" id="CAG8499537.1"/>
    </source>
</evidence>
<dbReference type="EMBL" id="CAJVPJ010000234">
    <property type="protein sequence ID" value="CAG8499537.1"/>
    <property type="molecule type" value="Genomic_DNA"/>
</dbReference>
<dbReference type="GO" id="GO:0008270">
    <property type="term" value="F:zinc ion binding"/>
    <property type="evidence" value="ECO:0007669"/>
    <property type="project" value="UniProtKB-KW"/>
</dbReference>
<keyword evidence="1" id="KW-0862">Zinc</keyword>
<dbReference type="InterPro" id="IPR001841">
    <property type="entry name" value="Znf_RING"/>
</dbReference>
<name>A0A9N8ZKW7_9GLOM</name>
<evidence type="ECO:0000259" key="4">
    <source>
        <dbReference type="PROSITE" id="PS50089"/>
    </source>
</evidence>
<feature type="compositionally biased region" description="Basic and acidic residues" evidence="3">
    <location>
        <begin position="406"/>
        <end position="417"/>
    </location>
</feature>
<gene>
    <name evidence="5" type="ORF">POCULU_LOCUS2499</name>
</gene>
<feature type="region of interest" description="Disordered" evidence="3">
    <location>
        <begin position="52"/>
        <end position="93"/>
    </location>
</feature>
<feature type="region of interest" description="Disordered" evidence="3">
    <location>
        <begin position="435"/>
        <end position="465"/>
    </location>
</feature>
<dbReference type="OrthoDB" id="1711136at2759"/>
<dbReference type="PROSITE" id="PS50089">
    <property type="entry name" value="ZF_RING_2"/>
    <property type="match status" value="1"/>
</dbReference>
<evidence type="ECO:0000256" key="2">
    <source>
        <dbReference type="SAM" id="Coils"/>
    </source>
</evidence>
<feature type="compositionally biased region" description="Basic and acidic residues" evidence="3">
    <location>
        <begin position="441"/>
        <end position="451"/>
    </location>
</feature>
<feature type="compositionally biased region" description="Polar residues" evidence="3">
    <location>
        <begin position="72"/>
        <end position="93"/>
    </location>
</feature>
<dbReference type="Gene3D" id="3.30.40.10">
    <property type="entry name" value="Zinc/RING finger domain, C3HC4 (zinc finger)"/>
    <property type="match status" value="1"/>
</dbReference>
<feature type="coiled-coil region" evidence="2">
    <location>
        <begin position="552"/>
        <end position="579"/>
    </location>
</feature>
<dbReference type="Proteomes" id="UP000789572">
    <property type="component" value="Unassembled WGS sequence"/>
</dbReference>
<dbReference type="InterPro" id="IPR013083">
    <property type="entry name" value="Znf_RING/FYVE/PHD"/>
</dbReference>
<keyword evidence="2" id="KW-0175">Coiled coil</keyword>
<dbReference type="Pfam" id="PF13920">
    <property type="entry name" value="zf-C3HC4_3"/>
    <property type="match status" value="1"/>
</dbReference>
<evidence type="ECO:0000256" key="1">
    <source>
        <dbReference type="PROSITE-ProRule" id="PRU00175"/>
    </source>
</evidence>
<sequence length="687" mass="79099">MHTQVNNEELADRGHGRNLDIPQCFCQLDASFAYSEEFGLLYECHWMHHKVEDGKSEEPSEERTDDNDAKSTEQVPENESLITGNESSDINTKSSKSDYVCGFHVHKDAWDSFLAGEIDPRHPELSVCPYFNYTFCVFFEERNTYKLAFPPTPKCHCGFPVTIRYSHTHFKYMFGCEFYPIDGAKPKCDWHAWAISVAFPKPVDSIHPLTNQIPANVLESINAEHSSFDERFTRKTELIDETYNIDQIENHTSVREGGLPEKMRNNGRTISYRLDSRRDPPRKLYNGYSKSDRHSNINGFAGKRSRSNSGFDHSYTREKHGGFKFTSRGYSNFNNSTKQSQPSTKISDMSQTMGEAGWGQQNRRCLETGLDAGILWGNGIQNPNRSNTNDANHNTQPGSNSMRHPHKEEQPRKKCPDDDAMEDEAIEFRRKAMVSQGTCRNHKDSIEDDQHQQNTRGNPNVRHGYERDTFFDSIFTEKPRPDAHAFECPANTYTKVKPLRISIPLSSTSSTPNSASNTTYSNLRYYCVMNQFSQTRPCFIYEQSNVISSAAMDRQHQQMRDLDDEIKFLENKISSMKTESVRQKRMQENEMDREINLRQSCQRKIIELGDIVAGQKAKIQELLKKMESDKKEKATASMKCRVCFEETITHAVVPCYHLVMCARCVHAVERCCVCRREKEDVVRIYFG</sequence>
<feature type="compositionally biased region" description="Basic and acidic residues" evidence="3">
    <location>
        <begin position="52"/>
        <end position="71"/>
    </location>
</feature>
<keyword evidence="6" id="KW-1185">Reference proteome</keyword>
<feature type="region of interest" description="Disordered" evidence="3">
    <location>
        <begin position="377"/>
        <end position="418"/>
    </location>
</feature>
<comment type="caution">
    <text evidence="5">The sequence shown here is derived from an EMBL/GenBank/DDBJ whole genome shotgun (WGS) entry which is preliminary data.</text>
</comment>
<keyword evidence="1" id="KW-0863">Zinc-finger</keyword>
<protein>
    <submittedName>
        <fullName evidence="5">11149_t:CDS:1</fullName>
    </submittedName>
</protein>
<feature type="coiled-coil region" evidence="2">
    <location>
        <begin position="612"/>
        <end position="639"/>
    </location>
</feature>
<feature type="region of interest" description="Disordered" evidence="3">
    <location>
        <begin position="273"/>
        <end position="360"/>
    </location>
</feature>
<feature type="compositionally biased region" description="Polar residues" evidence="3">
    <location>
        <begin position="328"/>
        <end position="360"/>
    </location>
</feature>
<dbReference type="AlphaFoldDB" id="A0A9N8ZKW7"/>
<keyword evidence="1" id="KW-0479">Metal-binding</keyword>
<feature type="compositionally biased region" description="Polar residues" evidence="3">
    <location>
        <begin position="379"/>
        <end position="402"/>
    </location>
</feature>
<feature type="domain" description="RING-type" evidence="4">
    <location>
        <begin position="640"/>
        <end position="675"/>
    </location>
</feature>
<evidence type="ECO:0000313" key="6">
    <source>
        <dbReference type="Proteomes" id="UP000789572"/>
    </source>
</evidence>
<evidence type="ECO:0000256" key="3">
    <source>
        <dbReference type="SAM" id="MobiDB-lite"/>
    </source>
</evidence>